<keyword evidence="4" id="KW-0804">Transcription</keyword>
<evidence type="ECO:0000256" key="3">
    <source>
        <dbReference type="ARBA" id="ARBA00023125"/>
    </source>
</evidence>
<evidence type="ECO:0000259" key="6">
    <source>
        <dbReference type="PROSITE" id="PS50043"/>
    </source>
</evidence>
<dbReference type="InterPro" id="IPR011006">
    <property type="entry name" value="CheY-like_superfamily"/>
</dbReference>
<feature type="modified residue" description="4-aspartylphosphate" evidence="5">
    <location>
        <position position="69"/>
    </location>
</feature>
<organism evidence="8 9">
    <name type="scientific">Paenibacillus rhizovicinus</name>
    <dbReference type="NCBI Taxonomy" id="2704463"/>
    <lineage>
        <taxon>Bacteria</taxon>
        <taxon>Bacillati</taxon>
        <taxon>Bacillota</taxon>
        <taxon>Bacilli</taxon>
        <taxon>Bacillales</taxon>
        <taxon>Paenibacillaceae</taxon>
        <taxon>Paenibacillus</taxon>
    </lineage>
</organism>
<dbReference type="AlphaFoldDB" id="A0A6C0NZU1"/>
<dbReference type="GO" id="GO:0000160">
    <property type="term" value="P:phosphorelay signal transduction system"/>
    <property type="evidence" value="ECO:0007669"/>
    <property type="project" value="InterPro"/>
</dbReference>
<feature type="domain" description="HTH luxR-type" evidence="6">
    <location>
        <begin position="165"/>
        <end position="230"/>
    </location>
</feature>
<keyword evidence="9" id="KW-1185">Reference proteome</keyword>
<dbReference type="GO" id="GO:0003677">
    <property type="term" value="F:DNA binding"/>
    <property type="evidence" value="ECO:0007669"/>
    <property type="project" value="UniProtKB-KW"/>
</dbReference>
<dbReference type="CDD" id="cd06170">
    <property type="entry name" value="LuxR_C_like"/>
    <property type="match status" value="1"/>
</dbReference>
<keyword evidence="3" id="KW-0238">DNA-binding</keyword>
<dbReference type="EMBL" id="CP048286">
    <property type="protein sequence ID" value="QHW31738.1"/>
    <property type="molecule type" value="Genomic_DNA"/>
</dbReference>
<proteinExistence type="predicted"/>
<dbReference type="SUPFAM" id="SSF46894">
    <property type="entry name" value="C-terminal effector domain of the bipartite response regulators"/>
    <property type="match status" value="1"/>
</dbReference>
<evidence type="ECO:0000256" key="1">
    <source>
        <dbReference type="ARBA" id="ARBA00022553"/>
    </source>
</evidence>
<dbReference type="SUPFAM" id="SSF52172">
    <property type="entry name" value="CheY-like"/>
    <property type="match status" value="1"/>
</dbReference>
<dbReference type="Gene3D" id="3.40.50.2300">
    <property type="match status" value="1"/>
</dbReference>
<name>A0A6C0NZU1_9BACL</name>
<dbReference type="RefSeq" id="WP_162640544.1">
    <property type="nucleotide sequence ID" value="NZ_CP048286.1"/>
</dbReference>
<dbReference type="CDD" id="cd17535">
    <property type="entry name" value="REC_NarL-like"/>
    <property type="match status" value="1"/>
</dbReference>
<evidence type="ECO:0000259" key="7">
    <source>
        <dbReference type="PROSITE" id="PS50110"/>
    </source>
</evidence>
<dbReference type="Pfam" id="PF00196">
    <property type="entry name" value="GerE"/>
    <property type="match status" value="1"/>
</dbReference>
<feature type="domain" description="Response regulatory" evidence="7">
    <location>
        <begin position="18"/>
        <end position="134"/>
    </location>
</feature>
<evidence type="ECO:0000256" key="5">
    <source>
        <dbReference type="PROSITE-ProRule" id="PRU00169"/>
    </source>
</evidence>
<gene>
    <name evidence="8" type="ORF">GZH47_13415</name>
</gene>
<evidence type="ECO:0000256" key="4">
    <source>
        <dbReference type="ARBA" id="ARBA00023163"/>
    </source>
</evidence>
<dbReference type="GO" id="GO:0006355">
    <property type="term" value="P:regulation of DNA-templated transcription"/>
    <property type="evidence" value="ECO:0007669"/>
    <property type="project" value="InterPro"/>
</dbReference>
<dbReference type="InterPro" id="IPR001789">
    <property type="entry name" value="Sig_transdc_resp-reg_receiver"/>
</dbReference>
<dbReference type="PROSITE" id="PS50043">
    <property type="entry name" value="HTH_LUXR_2"/>
    <property type="match status" value="1"/>
</dbReference>
<dbReference type="InterPro" id="IPR058245">
    <property type="entry name" value="NreC/VraR/RcsB-like_REC"/>
</dbReference>
<dbReference type="PROSITE" id="PS50110">
    <property type="entry name" value="RESPONSE_REGULATORY"/>
    <property type="match status" value="1"/>
</dbReference>
<evidence type="ECO:0000313" key="8">
    <source>
        <dbReference type="EMBL" id="QHW31738.1"/>
    </source>
</evidence>
<sequence length="233" mass="25527">MTPTSTTTTTTTTDDKIKVLLADDQKMIRQGFGYVINLQNDMELVGEAADGNEAVELALALRPDIILMDIQMPGMTGIEAAQTIMKQLPQAKIVILTTFNDPDYIYQVIRSGAVGYLLKDADVEDMLGAVRSAYRGEAVYRTDLAADALSRAVASGCIIPEAGTKPVLLEALTEREQEILQEMAYGLRNDSIARKLVITEGTVKSHVHRILQKFGCEDRTQVVVTALRHGMVK</sequence>
<dbReference type="Proteomes" id="UP000479114">
    <property type="component" value="Chromosome"/>
</dbReference>
<evidence type="ECO:0000313" key="9">
    <source>
        <dbReference type="Proteomes" id="UP000479114"/>
    </source>
</evidence>
<dbReference type="InterPro" id="IPR000792">
    <property type="entry name" value="Tscrpt_reg_LuxR_C"/>
</dbReference>
<dbReference type="InterPro" id="IPR039420">
    <property type="entry name" value="WalR-like"/>
</dbReference>
<dbReference type="KEGG" id="prz:GZH47_13415"/>
<dbReference type="PANTHER" id="PTHR43214">
    <property type="entry name" value="TWO-COMPONENT RESPONSE REGULATOR"/>
    <property type="match status" value="1"/>
</dbReference>
<reference evidence="8 9" key="1">
    <citation type="submission" date="2020-02" db="EMBL/GenBank/DDBJ databases">
        <title>Paenibacillus sp. nov., isolated from rhizosphere soil of tomato.</title>
        <authorList>
            <person name="Weon H.-Y."/>
            <person name="Lee S.A."/>
        </authorList>
    </citation>
    <scope>NUCLEOTIDE SEQUENCE [LARGE SCALE GENOMIC DNA]</scope>
    <source>
        <strain evidence="8 9">14171R-81</strain>
    </source>
</reference>
<dbReference type="SMART" id="SM00421">
    <property type="entry name" value="HTH_LUXR"/>
    <property type="match status" value="1"/>
</dbReference>
<keyword evidence="1 5" id="KW-0597">Phosphoprotein</keyword>
<dbReference type="Pfam" id="PF00072">
    <property type="entry name" value="Response_reg"/>
    <property type="match status" value="1"/>
</dbReference>
<dbReference type="SMART" id="SM00448">
    <property type="entry name" value="REC"/>
    <property type="match status" value="1"/>
</dbReference>
<evidence type="ECO:0000256" key="2">
    <source>
        <dbReference type="ARBA" id="ARBA00023015"/>
    </source>
</evidence>
<dbReference type="InterPro" id="IPR016032">
    <property type="entry name" value="Sig_transdc_resp-reg_C-effctor"/>
</dbReference>
<protein>
    <submittedName>
        <fullName evidence="8">Response regulator transcription factor</fullName>
    </submittedName>
</protein>
<dbReference type="PRINTS" id="PR00038">
    <property type="entry name" value="HTHLUXR"/>
</dbReference>
<dbReference type="PANTHER" id="PTHR43214:SF24">
    <property type="entry name" value="TRANSCRIPTIONAL REGULATORY PROTEIN NARL-RELATED"/>
    <property type="match status" value="1"/>
</dbReference>
<dbReference type="PROSITE" id="PS00622">
    <property type="entry name" value="HTH_LUXR_1"/>
    <property type="match status" value="1"/>
</dbReference>
<keyword evidence="2" id="KW-0805">Transcription regulation</keyword>
<accession>A0A6C0NZU1</accession>